<feature type="region of interest" description="Disordered" evidence="1">
    <location>
        <begin position="13"/>
        <end position="67"/>
    </location>
</feature>
<dbReference type="Proteomes" id="UP001165190">
    <property type="component" value="Unassembled WGS sequence"/>
</dbReference>
<sequence>MFKQILRKLLRMPSKNSESRDHGGNNATYSSVYGGSRSGDLVSEKSGYSSVSYSTEPNSSADVGWKGSDTKPCENNVFSGYEALPAFKDVPASEKHKLFIKKIRLFIKKKLFTKKMFQFYNFWGRW</sequence>
<dbReference type="AlphaFoldDB" id="A0A9W7J3P2"/>
<reference evidence="2" key="1">
    <citation type="submission" date="2023-05" db="EMBL/GenBank/DDBJ databases">
        <title>Genome and transcriptome analyses reveal genes involved in the formation of fine ridges on petal epidermal cells in Hibiscus trionum.</title>
        <authorList>
            <person name="Koshimizu S."/>
            <person name="Masuda S."/>
            <person name="Ishii T."/>
            <person name="Shirasu K."/>
            <person name="Hoshino A."/>
            <person name="Arita M."/>
        </authorList>
    </citation>
    <scope>NUCLEOTIDE SEQUENCE</scope>
    <source>
        <strain evidence="2">Hamamatsu line</strain>
    </source>
</reference>
<gene>
    <name evidence="2" type="ORF">HRI_004422700</name>
</gene>
<proteinExistence type="predicted"/>
<name>A0A9W7J3P2_HIBTR</name>
<protein>
    <submittedName>
        <fullName evidence="2">Uncharacterized protein</fullName>
    </submittedName>
</protein>
<organism evidence="2 3">
    <name type="scientific">Hibiscus trionum</name>
    <name type="common">Flower of an hour</name>
    <dbReference type="NCBI Taxonomy" id="183268"/>
    <lineage>
        <taxon>Eukaryota</taxon>
        <taxon>Viridiplantae</taxon>
        <taxon>Streptophyta</taxon>
        <taxon>Embryophyta</taxon>
        <taxon>Tracheophyta</taxon>
        <taxon>Spermatophyta</taxon>
        <taxon>Magnoliopsida</taxon>
        <taxon>eudicotyledons</taxon>
        <taxon>Gunneridae</taxon>
        <taxon>Pentapetalae</taxon>
        <taxon>rosids</taxon>
        <taxon>malvids</taxon>
        <taxon>Malvales</taxon>
        <taxon>Malvaceae</taxon>
        <taxon>Malvoideae</taxon>
        <taxon>Hibiscus</taxon>
    </lineage>
</organism>
<dbReference type="EMBL" id="BSYR01000048">
    <property type="protein sequence ID" value="GMJ07535.1"/>
    <property type="molecule type" value="Genomic_DNA"/>
</dbReference>
<evidence type="ECO:0000313" key="2">
    <source>
        <dbReference type="EMBL" id="GMJ07535.1"/>
    </source>
</evidence>
<evidence type="ECO:0000313" key="3">
    <source>
        <dbReference type="Proteomes" id="UP001165190"/>
    </source>
</evidence>
<evidence type="ECO:0000256" key="1">
    <source>
        <dbReference type="SAM" id="MobiDB-lite"/>
    </source>
</evidence>
<feature type="compositionally biased region" description="Low complexity" evidence="1">
    <location>
        <begin position="44"/>
        <end position="54"/>
    </location>
</feature>
<keyword evidence="3" id="KW-1185">Reference proteome</keyword>
<accession>A0A9W7J3P2</accession>
<comment type="caution">
    <text evidence="2">The sequence shown here is derived from an EMBL/GenBank/DDBJ whole genome shotgun (WGS) entry which is preliminary data.</text>
</comment>